<protein>
    <recommendedName>
        <fullName evidence="6">Aminotransferase class I/classII large domain-containing protein</fullName>
    </recommendedName>
</protein>
<proteinExistence type="inferred from homology"/>
<evidence type="ECO:0000256" key="3">
    <source>
        <dbReference type="ARBA" id="ARBA00022576"/>
    </source>
</evidence>
<evidence type="ECO:0000256" key="5">
    <source>
        <dbReference type="ARBA" id="ARBA00022898"/>
    </source>
</evidence>
<gene>
    <name evidence="7" type="ORF">EB796_013462</name>
</gene>
<dbReference type="OrthoDB" id="7042322at2759"/>
<dbReference type="CDD" id="cd00609">
    <property type="entry name" value="AAT_like"/>
    <property type="match status" value="1"/>
</dbReference>
<accession>A0A7J7JS18</accession>
<comment type="caution">
    <text evidence="7">The sequence shown here is derived from an EMBL/GenBank/DDBJ whole genome shotgun (WGS) entry which is preliminary data.</text>
</comment>
<dbReference type="Gene3D" id="3.40.640.10">
    <property type="entry name" value="Type I PLP-dependent aspartate aminotransferase-like (Major domain)"/>
    <property type="match status" value="1"/>
</dbReference>
<dbReference type="EMBL" id="VXIV02001973">
    <property type="protein sequence ID" value="KAF6028236.1"/>
    <property type="molecule type" value="Genomic_DNA"/>
</dbReference>
<evidence type="ECO:0000259" key="6">
    <source>
        <dbReference type="Pfam" id="PF00155"/>
    </source>
</evidence>
<keyword evidence="4" id="KW-0808">Transferase</keyword>
<organism evidence="7 8">
    <name type="scientific">Bugula neritina</name>
    <name type="common">Brown bryozoan</name>
    <name type="synonym">Sertularia neritina</name>
    <dbReference type="NCBI Taxonomy" id="10212"/>
    <lineage>
        <taxon>Eukaryota</taxon>
        <taxon>Metazoa</taxon>
        <taxon>Spiralia</taxon>
        <taxon>Lophotrochozoa</taxon>
        <taxon>Bryozoa</taxon>
        <taxon>Gymnolaemata</taxon>
        <taxon>Cheilostomatida</taxon>
        <taxon>Flustrina</taxon>
        <taxon>Buguloidea</taxon>
        <taxon>Bugulidae</taxon>
        <taxon>Bugula</taxon>
    </lineage>
</organism>
<comment type="cofactor">
    <cofactor evidence="1">
        <name>pyridoxal 5'-phosphate</name>
        <dbReference type="ChEBI" id="CHEBI:597326"/>
    </cofactor>
</comment>
<dbReference type="GO" id="GO:0008483">
    <property type="term" value="F:transaminase activity"/>
    <property type="evidence" value="ECO:0007669"/>
    <property type="project" value="UniProtKB-KW"/>
</dbReference>
<evidence type="ECO:0000313" key="7">
    <source>
        <dbReference type="EMBL" id="KAF6028236.1"/>
    </source>
</evidence>
<reference evidence="7" key="1">
    <citation type="submission" date="2020-06" db="EMBL/GenBank/DDBJ databases">
        <title>Draft genome of Bugula neritina, a colonial animal packing powerful symbionts and potential medicines.</title>
        <authorList>
            <person name="Rayko M."/>
        </authorList>
    </citation>
    <scope>NUCLEOTIDE SEQUENCE [LARGE SCALE GENOMIC DNA]</scope>
    <source>
        <strain evidence="7">Kwan_BN1</strain>
    </source>
</reference>
<dbReference type="PANTHER" id="PTHR46383:SF1">
    <property type="entry name" value="ASPARTATE AMINOTRANSFERASE"/>
    <property type="match status" value="1"/>
</dbReference>
<dbReference type="InterPro" id="IPR015422">
    <property type="entry name" value="PyrdxlP-dep_Trfase_small"/>
</dbReference>
<dbReference type="GO" id="GO:0006520">
    <property type="term" value="P:amino acid metabolic process"/>
    <property type="evidence" value="ECO:0007669"/>
    <property type="project" value="InterPro"/>
</dbReference>
<dbReference type="GO" id="GO:0030170">
    <property type="term" value="F:pyridoxal phosphate binding"/>
    <property type="evidence" value="ECO:0007669"/>
    <property type="project" value="InterPro"/>
</dbReference>
<evidence type="ECO:0000256" key="2">
    <source>
        <dbReference type="ARBA" id="ARBA00007441"/>
    </source>
</evidence>
<dbReference type="AlphaFoldDB" id="A0A7J7JS18"/>
<keyword evidence="5" id="KW-0663">Pyridoxal phosphate</keyword>
<name>A0A7J7JS18_BUGNE</name>
<dbReference type="SUPFAM" id="SSF53383">
    <property type="entry name" value="PLP-dependent transferases"/>
    <property type="match status" value="1"/>
</dbReference>
<dbReference type="Proteomes" id="UP000593567">
    <property type="component" value="Unassembled WGS sequence"/>
</dbReference>
<keyword evidence="3" id="KW-0032">Aminotransferase</keyword>
<dbReference type="InterPro" id="IPR004839">
    <property type="entry name" value="Aminotransferase_I/II_large"/>
</dbReference>
<evidence type="ECO:0000256" key="1">
    <source>
        <dbReference type="ARBA" id="ARBA00001933"/>
    </source>
</evidence>
<sequence>MHFGNGFEKRKMNGHYSKCDFFNYKRKDLAKYGNASNLQLNEKIKEMKKRGEKVYHMSFGQSPFPLPEEMVEALKKHAHQLDYLSMYGIIELRQAICNLHRQFPTSIPTEYLNPDNIVVTDGSKMALYLLMALTDSVVVLVAPAWVTYHSQVTLTGKKSIVIQTTYQDGWKLTPHSLAQAVERQAQPYENKLVIFTNPGNPSGQVYTAEELRELAEVFRKYKMIVVSDEIYSYSTYDDTDYVSLSKYFNNHEACAEYMKHCTRILHAVSLFCSRKLREAGLKVKDSNASYYMYPDFSNFRDKLAKRSIFTAEEMCAVMFTETKVALLAGGVTHLDSPESLTLQLCYVNFDGKAALAASRKIGLATKIGDEFVLKNCGETVEAIGEITKWCNKLQES</sequence>
<evidence type="ECO:0000256" key="4">
    <source>
        <dbReference type="ARBA" id="ARBA00022679"/>
    </source>
</evidence>
<dbReference type="InterPro" id="IPR015421">
    <property type="entry name" value="PyrdxlP-dep_Trfase_major"/>
</dbReference>
<evidence type="ECO:0000313" key="8">
    <source>
        <dbReference type="Proteomes" id="UP000593567"/>
    </source>
</evidence>
<feature type="domain" description="Aminotransferase class I/classII large" evidence="6">
    <location>
        <begin position="55"/>
        <end position="244"/>
    </location>
</feature>
<dbReference type="Pfam" id="PF00155">
    <property type="entry name" value="Aminotran_1_2"/>
    <property type="match status" value="1"/>
</dbReference>
<keyword evidence="8" id="KW-1185">Reference proteome</keyword>
<comment type="similarity">
    <text evidence="2">Belongs to the class-I pyridoxal-phosphate-dependent aminotransferase family.</text>
</comment>
<dbReference type="PANTHER" id="PTHR46383">
    <property type="entry name" value="ASPARTATE AMINOTRANSFERASE"/>
    <property type="match status" value="1"/>
</dbReference>
<dbReference type="InterPro" id="IPR015424">
    <property type="entry name" value="PyrdxlP-dep_Trfase"/>
</dbReference>
<dbReference type="Gene3D" id="3.90.1150.10">
    <property type="entry name" value="Aspartate Aminotransferase, domain 1"/>
    <property type="match status" value="2"/>
</dbReference>
<dbReference type="InterPro" id="IPR050596">
    <property type="entry name" value="AspAT/PAT-like"/>
</dbReference>